<comment type="caution">
    <text evidence="2">The sequence shown here is derived from an EMBL/GenBank/DDBJ whole genome shotgun (WGS) entry which is preliminary data.</text>
</comment>
<evidence type="ECO:0000313" key="3">
    <source>
        <dbReference type="Proteomes" id="UP000018211"/>
    </source>
</evidence>
<organism evidence="2 3">
    <name type="scientific">Vibrio nigripulchritudo SOn1</name>
    <dbReference type="NCBI Taxonomy" id="1238450"/>
    <lineage>
        <taxon>Bacteria</taxon>
        <taxon>Pseudomonadati</taxon>
        <taxon>Pseudomonadota</taxon>
        <taxon>Gammaproteobacteria</taxon>
        <taxon>Vibrionales</taxon>
        <taxon>Vibrionaceae</taxon>
        <taxon>Vibrio</taxon>
    </lineage>
</organism>
<dbReference type="RefSeq" id="WP_022612246.1">
    <property type="nucleotide sequence ID" value="NZ_LK391965.1"/>
</dbReference>
<reference evidence="2 3" key="1">
    <citation type="journal article" date="2013" name="ISME J.">
        <title>Comparative genomics of pathogenic lineages of Vibrio nigripulchritudo identifies virulence-associated traits.</title>
        <authorList>
            <person name="Goudenege D."/>
            <person name="Labreuche Y."/>
            <person name="Krin E."/>
            <person name="Ansquer D."/>
            <person name="Mangenot S."/>
            <person name="Calteau A."/>
            <person name="Medigue C."/>
            <person name="Mazel D."/>
            <person name="Polz M.F."/>
            <person name="Le Roux F."/>
        </authorList>
    </citation>
    <scope>NUCLEOTIDE SEQUENCE [LARGE SCALE GENOMIC DNA]</scope>
    <source>
        <strain evidence="2 3">SOn1</strain>
    </source>
</reference>
<protein>
    <submittedName>
        <fullName evidence="2">Uncharacterized protein</fullName>
    </submittedName>
</protein>
<feature type="chain" id="PRO_5043853327" evidence="1">
    <location>
        <begin position="29"/>
        <end position="117"/>
    </location>
</feature>
<dbReference type="EMBL" id="CAOF01000120">
    <property type="protein sequence ID" value="CCO47435.1"/>
    <property type="molecule type" value="Genomic_DNA"/>
</dbReference>
<name>A0AAV2VSP9_9VIBR</name>
<proteinExistence type="predicted"/>
<feature type="signal peptide" evidence="1">
    <location>
        <begin position="1"/>
        <end position="28"/>
    </location>
</feature>
<accession>A0AAV2VSP9</accession>
<evidence type="ECO:0000313" key="2">
    <source>
        <dbReference type="EMBL" id="CCO47435.1"/>
    </source>
</evidence>
<dbReference type="AlphaFoldDB" id="A0AAV2VSP9"/>
<sequence length="117" mass="13179">MPRRWINRNVVRALLFIAVSLVGTNAVAGNYTGTFHPYWYGGSLYIKPVSVVKSDIPACAKRQLLRLQEMDISGDVFKYKYSMLLTAWAANKSIKLLGTNKCTSEGDEIIYVVNYPQ</sequence>
<dbReference type="Proteomes" id="UP000018211">
    <property type="component" value="Unassembled WGS sequence"/>
</dbReference>
<evidence type="ECO:0000256" key="1">
    <source>
        <dbReference type="SAM" id="SignalP"/>
    </source>
</evidence>
<gene>
    <name evidence="2" type="ORF">VIBNISOn1_30129</name>
</gene>
<keyword evidence="1" id="KW-0732">Signal</keyword>